<evidence type="ECO:0000256" key="1">
    <source>
        <dbReference type="SAM" id="Phobius"/>
    </source>
</evidence>
<evidence type="ECO:0000313" key="3">
    <source>
        <dbReference type="Proteomes" id="UP000244519"/>
    </source>
</evidence>
<keyword evidence="1" id="KW-1133">Transmembrane helix</keyword>
<reference evidence="2 3" key="1">
    <citation type="journal article" date="2018" name="Genome Biol. Evol.">
        <title>The Genome Sequence of "Candidatus Fokinia solitaria": Insights on Reductive Evolution in Rickettsiales.</title>
        <authorList>
            <person name="Floriano A.M."/>
            <person name="Castelli M."/>
            <person name="Krenek S."/>
            <person name="Berendonk T.U."/>
            <person name="Bazzocchi C."/>
            <person name="Petroni G."/>
            <person name="Sassera D."/>
        </authorList>
    </citation>
    <scope>NUCLEOTIDE SEQUENCE [LARGE SCALE GENOMIC DNA]</scope>
    <source>
        <strain evidence="2">Rio ETE_ALG 3VII</strain>
    </source>
</reference>
<keyword evidence="1" id="KW-0812">Transmembrane</keyword>
<keyword evidence="1" id="KW-0472">Membrane</keyword>
<dbReference type="RefSeq" id="WP_108673321.1">
    <property type="nucleotide sequence ID" value="NZ_CP025989.1"/>
</dbReference>
<name>A0A2U8BSG9_9RICK</name>
<dbReference type="AlphaFoldDB" id="A0A2U8BSG9"/>
<keyword evidence="3" id="KW-1185">Reference proteome</keyword>
<gene>
    <name evidence="2" type="ORF">Fsol_00510</name>
</gene>
<accession>A0A2U8BSG9</accession>
<organism evidence="2 3">
    <name type="scientific">Candidatus Fokinia solitaria</name>
    <dbReference type="NCBI Taxonomy" id="1802984"/>
    <lineage>
        <taxon>Bacteria</taxon>
        <taxon>Pseudomonadati</taxon>
        <taxon>Pseudomonadota</taxon>
        <taxon>Alphaproteobacteria</taxon>
        <taxon>Rickettsiales</taxon>
        <taxon>Candidatus Midichloriaceae</taxon>
        <taxon>Candidatus Fokinia</taxon>
    </lineage>
</organism>
<protein>
    <submittedName>
        <fullName evidence="2">Uncharacterized protein</fullName>
    </submittedName>
</protein>
<dbReference type="EMBL" id="CP025989">
    <property type="protein sequence ID" value="AWD33304.1"/>
    <property type="molecule type" value="Genomic_DNA"/>
</dbReference>
<dbReference type="Proteomes" id="UP000244519">
    <property type="component" value="Chromosome"/>
</dbReference>
<feature type="transmembrane region" description="Helical" evidence="1">
    <location>
        <begin position="6"/>
        <end position="28"/>
    </location>
</feature>
<evidence type="ECO:0000313" key="2">
    <source>
        <dbReference type="EMBL" id="AWD33304.1"/>
    </source>
</evidence>
<proteinExistence type="predicted"/>
<sequence length="65" mass="7811">MIGVYMIIGIVSFSTINGIIIYMFFVNLKKEAEMRKKALEERRIIRLRIMKTLRAKYYRDFDEAC</sequence>
<dbReference type="KEGG" id="fso:Fsol_00510"/>